<dbReference type="Proteomes" id="UP001165080">
    <property type="component" value="Unassembled WGS sequence"/>
</dbReference>
<keyword evidence="2" id="KW-0472">Membrane</keyword>
<gene>
    <name evidence="3" type="primary">PLESTB000082</name>
    <name evidence="4" type="synonym">PLESTB001125</name>
    <name evidence="3" type="ORF">PLESTB_000053400</name>
    <name evidence="4" type="ORF">PLESTB_000709100</name>
</gene>
<reference evidence="3" key="1">
    <citation type="submission" date="2022-08" db="EMBL/GenBank/DDBJ databases">
        <authorList>
            <person name="Takahashi K."/>
            <person name="Suzuki S."/>
            <person name="Kawachi M."/>
            <person name="Higashiyama T."/>
            <person name="Nozaki H."/>
        </authorList>
    </citation>
    <scope>NUCLEOTIDE SEQUENCE</scope>
    <source>
        <strain evidence="3">NIES-4479</strain>
    </source>
</reference>
<evidence type="ECO:0000256" key="1">
    <source>
        <dbReference type="SAM" id="MobiDB-lite"/>
    </source>
</evidence>
<accession>A0A9W6BA69</accession>
<dbReference type="PANTHER" id="PTHR36970">
    <property type="entry name" value="UNNAMED PRODUCT"/>
    <property type="match status" value="1"/>
</dbReference>
<feature type="region of interest" description="Disordered" evidence="1">
    <location>
        <begin position="202"/>
        <end position="228"/>
    </location>
</feature>
<evidence type="ECO:0000256" key="2">
    <source>
        <dbReference type="SAM" id="Phobius"/>
    </source>
</evidence>
<feature type="transmembrane region" description="Helical" evidence="2">
    <location>
        <begin position="34"/>
        <end position="59"/>
    </location>
</feature>
<name>A0A9W6BA69_9CHLO</name>
<organism evidence="3 5">
    <name type="scientific">Pleodorina starrii</name>
    <dbReference type="NCBI Taxonomy" id="330485"/>
    <lineage>
        <taxon>Eukaryota</taxon>
        <taxon>Viridiplantae</taxon>
        <taxon>Chlorophyta</taxon>
        <taxon>core chlorophytes</taxon>
        <taxon>Chlorophyceae</taxon>
        <taxon>CS clade</taxon>
        <taxon>Chlamydomonadales</taxon>
        <taxon>Volvocaceae</taxon>
        <taxon>Pleodorina</taxon>
    </lineage>
</organism>
<keyword evidence="2" id="KW-1133">Transmembrane helix</keyword>
<comment type="caution">
    <text evidence="3">The sequence shown here is derived from an EMBL/GenBank/DDBJ whole genome shotgun (WGS) entry which is preliminary data.</text>
</comment>
<keyword evidence="5" id="KW-1185">Reference proteome</keyword>
<keyword evidence="2" id="KW-0812">Transmembrane</keyword>
<dbReference type="EMBL" id="BRXU01000001">
    <property type="protein sequence ID" value="GLC48050.1"/>
    <property type="molecule type" value="Genomic_DNA"/>
</dbReference>
<proteinExistence type="predicted"/>
<dbReference type="PANTHER" id="PTHR36970:SF1">
    <property type="entry name" value="BESTROPHIN HOMOLOG"/>
    <property type="match status" value="1"/>
</dbReference>
<feature type="transmembrane region" description="Helical" evidence="2">
    <location>
        <begin position="347"/>
        <end position="367"/>
    </location>
</feature>
<dbReference type="EMBL" id="BRXU01000007">
    <property type="protein sequence ID" value="GLC53113.1"/>
    <property type="molecule type" value="Genomic_DNA"/>
</dbReference>
<protein>
    <submittedName>
        <fullName evidence="3">Uncharacterized protein</fullName>
    </submittedName>
</protein>
<evidence type="ECO:0000313" key="4">
    <source>
        <dbReference type="EMBL" id="GLC53113.1"/>
    </source>
</evidence>
<evidence type="ECO:0000313" key="5">
    <source>
        <dbReference type="Proteomes" id="UP001165080"/>
    </source>
</evidence>
<feature type="region of interest" description="Disordered" evidence="1">
    <location>
        <begin position="502"/>
        <end position="548"/>
    </location>
</feature>
<feature type="transmembrane region" description="Helical" evidence="2">
    <location>
        <begin position="306"/>
        <end position="327"/>
    </location>
</feature>
<evidence type="ECO:0000313" key="3">
    <source>
        <dbReference type="EMBL" id="GLC48050.1"/>
    </source>
</evidence>
<sequence>MRVEPERLARQPTKTKGKKRSGRGWRLWIHALRYIRACIFLVNIRTLAMAAFACMMVYLCQTERFNLRFRMEFNIISIGTVFPLVFSIQQAFNRREEALRDLSVLKGVLMGLYFCHRDWDVSDGVTVRSNLGNDESPHAARCAALIHELLTQLRCWLCGRTPYESESEWRLLYGTTDIVRELTHHLSGDFFRGFEEDLAAWDSDSSDSSDSSSDGDGNGNGGAERRRLRKEESAQAFAERDPHWKLYYKLYDTVSKISVLNEQLMVLGMCSKAGEAGFSRLAAYLAKTVEVLERLRCIRENRTPFMLRYVSFVLVIVTIVLAAPYFAFMCVQSRWEDDTTGNCPAGYFTAVLYVLVLSTLFHVQVALENPFDGIGVDDVFVNLDREFAVTVRRYVRSRAEATKKAAAAAVAAAAAAAAAAELTATEKVLVEELKPGMYGSFGGGSGGGGGATAGGGSGGATTAFRIVVEGQSKSSRAAAAAVDASQRPPSKGADVGVAVGAPWLPSPLRSAGRAPYTATTGPYRRTSGDASTVWEREVDIPGAGQQQQ</sequence>
<reference evidence="3 5" key="2">
    <citation type="journal article" date="2023" name="Commun. Biol.">
        <title>Reorganization of the ancestral sex-determining regions during the evolution of trioecy in Pleodorina starrii.</title>
        <authorList>
            <person name="Takahashi K."/>
            <person name="Suzuki S."/>
            <person name="Kawai-Toyooka H."/>
            <person name="Yamamoto K."/>
            <person name="Hamaji T."/>
            <person name="Ootsuki R."/>
            <person name="Yamaguchi H."/>
            <person name="Kawachi M."/>
            <person name="Higashiyama T."/>
            <person name="Nozaki H."/>
        </authorList>
    </citation>
    <scope>NUCLEOTIDE SEQUENCE [LARGE SCALE GENOMIC DNA]</scope>
    <source>
        <strain evidence="3 5">NIES-4479</strain>
    </source>
</reference>
<feature type="region of interest" description="Disordered" evidence="1">
    <location>
        <begin position="1"/>
        <end position="20"/>
    </location>
</feature>
<dbReference type="AlphaFoldDB" id="A0A9W6BA69"/>